<accession>A0AAQ3LA78</accession>
<name>A0AAQ3LA78_9BACT</name>
<dbReference type="RefSeq" id="WP_317834016.1">
    <property type="nucleotide sequence ID" value="NZ_CP136920.1"/>
</dbReference>
<dbReference type="AlphaFoldDB" id="A0AAQ3LA78"/>
<sequence>MKKLSLLLLFSALALQANAQLWSGAQGDSAGWKYLDWLGWFWSPSEDAGWFYLENQGWAYTDATSTDSMFIFYNDWQWTWTNDSHYPWSFNTSVLNGDIDWQYYLPGSFSPTLYFSDGSQFWRTGPFDFLGNLDYGSMVFGEFEEIQNLGNLTLLHGDTTTYGLGDGVYRVDGGIGPFPLLEKDTELAALEVGTVLTEESKQLTFKIDIPPMLEGKAVDLIILGQNVELIATNTAPVGSTLFVLSKDNDVLEVNGVGEFNGASDYAAYADLPAFETFQAESGETFFNIYEGEFLARGLVYFIPFLRYDPGNGEEIVLYSTSKPGPQRGSVQVNFQFTEPTPALEGNIVAQTDFRPTPNGFGFPNFGSTTDFLDAEDVYMLMGEEYVISDNGTFTFTAKGCNWLSSVLSNMAGGHCFGISATVVRLLDGLPYRGKELPGDYQPGATEAIQLQLENVQQVISFWMASQFNPNVFNAVNATTENGLQWVIDSLIDDMNGDREVVSIVIEGKIDGNEAGHAITPYAIEQVNENVYRIRVWDNNYPAYFTNFIEVDLEKGTWAYSSQLTGQTWYSGGFNGTNASDTLGFTTMRAIEMIANPPSSDPNPLPERNTTRLLPNAFAALFATLGNDEFGYDFSTDAVVRDWLGARFLHNYDSRLAPRISLPVEESTLPDDLTQAFSESIGVQLGLRNQTTTAQSTGFGISGNSYSNIIEGITISPGETVMAYTHPSGSFLGVDVSGSDVSITPTICVGIQDNQTMKGILFEVTPKSALSSSGGIDSFFVVADLASASVKAYQKVGDSFSELDSSQVTITQLDCP</sequence>
<evidence type="ECO:0000313" key="2">
    <source>
        <dbReference type="EMBL" id="WOO41532.1"/>
    </source>
</evidence>
<protein>
    <submittedName>
        <fullName evidence="2">Uncharacterized protein</fullName>
    </submittedName>
</protein>
<proteinExistence type="predicted"/>
<evidence type="ECO:0000313" key="3">
    <source>
        <dbReference type="Proteomes" id="UP001304300"/>
    </source>
</evidence>
<feature type="chain" id="PRO_5042973832" evidence="1">
    <location>
        <begin position="20"/>
        <end position="815"/>
    </location>
</feature>
<gene>
    <name evidence="2" type="ORF">RZN69_00425</name>
</gene>
<dbReference type="KEGG" id="puo:RZN69_00425"/>
<keyword evidence="1" id="KW-0732">Signal</keyword>
<dbReference type="Proteomes" id="UP001304300">
    <property type="component" value="Chromosome"/>
</dbReference>
<organism evidence="2 3">
    <name type="scientific">Rubellicoccus peritrichatus</name>
    <dbReference type="NCBI Taxonomy" id="3080537"/>
    <lineage>
        <taxon>Bacteria</taxon>
        <taxon>Pseudomonadati</taxon>
        <taxon>Verrucomicrobiota</taxon>
        <taxon>Opitutia</taxon>
        <taxon>Puniceicoccales</taxon>
        <taxon>Cerasicoccaceae</taxon>
        <taxon>Rubellicoccus</taxon>
    </lineage>
</organism>
<reference evidence="2 3" key="1">
    <citation type="submission" date="2023-10" db="EMBL/GenBank/DDBJ databases">
        <title>Rubellicoccus peritrichatus gen. nov., sp. nov., isolated from an algae of coral reef tank.</title>
        <authorList>
            <person name="Luo J."/>
        </authorList>
    </citation>
    <scope>NUCLEOTIDE SEQUENCE [LARGE SCALE GENOMIC DNA]</scope>
    <source>
        <strain evidence="2 3">CR14</strain>
    </source>
</reference>
<dbReference type="EMBL" id="CP136920">
    <property type="protein sequence ID" value="WOO41532.1"/>
    <property type="molecule type" value="Genomic_DNA"/>
</dbReference>
<evidence type="ECO:0000256" key="1">
    <source>
        <dbReference type="SAM" id="SignalP"/>
    </source>
</evidence>
<feature type="signal peptide" evidence="1">
    <location>
        <begin position="1"/>
        <end position="19"/>
    </location>
</feature>
<keyword evidence="3" id="KW-1185">Reference proteome</keyword>